<dbReference type="PANTHER" id="PTHR46190">
    <property type="entry name" value="SI:CH211-201H21.5-RELATED"/>
    <property type="match status" value="1"/>
</dbReference>
<evidence type="ECO:0000256" key="1">
    <source>
        <dbReference type="ARBA" id="ARBA00009176"/>
    </source>
</evidence>
<dbReference type="GeneID" id="103510128"/>
<accession>A0A3Q0IZE2</accession>
<feature type="domain" description="Inosine/uridine-preferring nucleoside hydrolase" evidence="2">
    <location>
        <begin position="9"/>
        <end position="208"/>
    </location>
</feature>
<organism evidence="3 4">
    <name type="scientific">Diaphorina citri</name>
    <name type="common">Asian citrus psyllid</name>
    <dbReference type="NCBI Taxonomy" id="121845"/>
    <lineage>
        <taxon>Eukaryota</taxon>
        <taxon>Metazoa</taxon>
        <taxon>Ecdysozoa</taxon>
        <taxon>Arthropoda</taxon>
        <taxon>Hexapoda</taxon>
        <taxon>Insecta</taxon>
        <taxon>Pterygota</taxon>
        <taxon>Neoptera</taxon>
        <taxon>Paraneoptera</taxon>
        <taxon>Hemiptera</taxon>
        <taxon>Sternorrhyncha</taxon>
        <taxon>Psylloidea</taxon>
        <taxon>Psyllidae</taxon>
        <taxon>Diaphorininae</taxon>
        <taxon>Diaphorina</taxon>
    </lineage>
</organism>
<dbReference type="GO" id="GO:0016799">
    <property type="term" value="F:hydrolase activity, hydrolyzing N-glycosyl compounds"/>
    <property type="evidence" value="ECO:0007669"/>
    <property type="project" value="InterPro"/>
</dbReference>
<dbReference type="Proteomes" id="UP000079169">
    <property type="component" value="Unplaced"/>
</dbReference>
<dbReference type="InterPro" id="IPR036452">
    <property type="entry name" value="Ribo_hydro-like"/>
</dbReference>
<dbReference type="RefSeq" id="XP_026680068.1">
    <property type="nucleotide sequence ID" value="XM_026824267.1"/>
</dbReference>
<reference evidence="4" key="1">
    <citation type="submission" date="2025-08" db="UniProtKB">
        <authorList>
            <consortium name="RefSeq"/>
        </authorList>
    </citation>
    <scope>IDENTIFICATION</scope>
</reference>
<comment type="similarity">
    <text evidence="1">Belongs to the IUNH family.</text>
</comment>
<dbReference type="InterPro" id="IPR001910">
    <property type="entry name" value="Inosine/uridine_hydrolase_dom"/>
</dbReference>
<evidence type="ECO:0000313" key="3">
    <source>
        <dbReference type="Proteomes" id="UP000079169"/>
    </source>
</evidence>
<dbReference type="InterPro" id="IPR052775">
    <property type="entry name" value="IUN_hydrolase"/>
</dbReference>
<evidence type="ECO:0000313" key="4">
    <source>
        <dbReference type="RefSeq" id="XP_026680068.1"/>
    </source>
</evidence>
<evidence type="ECO:0000259" key="2">
    <source>
        <dbReference type="Pfam" id="PF01156"/>
    </source>
</evidence>
<dbReference type="AlphaFoldDB" id="A0A3Q0IZE2"/>
<sequence>MTDKDLSSDWCGKDGMGDFEFPNPPLWNESRPEHAVLSLIRHVRTFPGQISLICLGPLTNVAHAIKLYPGFLDNLQQIIVMGGSVKGIGNDSPGTEFNFRRDPEATRLVFEHASIEHPVYLLPWETSVDAHITKEWRVNVLGAINNTLMDFMNKVERVVLDRNLTYWQSPDSMAVLAFSQPEVIASMFTPKVYVLSEGELARGVTLLDR</sequence>
<dbReference type="SUPFAM" id="SSF53590">
    <property type="entry name" value="Nucleoside hydrolase"/>
    <property type="match status" value="1"/>
</dbReference>
<dbReference type="Pfam" id="PF01156">
    <property type="entry name" value="IU_nuc_hydro"/>
    <property type="match status" value="1"/>
</dbReference>
<dbReference type="Gene3D" id="3.90.245.10">
    <property type="entry name" value="Ribonucleoside hydrolase-like"/>
    <property type="match status" value="1"/>
</dbReference>
<gene>
    <name evidence="4" type="primary">LOC103510128</name>
</gene>
<keyword evidence="3" id="KW-1185">Reference proteome</keyword>
<dbReference type="PANTHER" id="PTHR46190:SF1">
    <property type="entry name" value="SI:CH211-201H21.5"/>
    <property type="match status" value="1"/>
</dbReference>
<proteinExistence type="inferred from homology"/>
<protein>
    <submittedName>
        <fullName evidence="4">Probable uridine nucleosidase 2 isoform X2</fullName>
    </submittedName>
</protein>
<name>A0A3Q0IZE2_DIACI</name>